<accession>A0A266NDG8</accession>
<protein>
    <submittedName>
        <fullName evidence="1">Phage major capsid protein, P2 family</fullName>
    </submittedName>
</protein>
<organism evidence="1 3">
    <name type="scientific">Pseudomonas lundensis</name>
    <dbReference type="NCBI Taxonomy" id="86185"/>
    <lineage>
        <taxon>Bacteria</taxon>
        <taxon>Pseudomonadati</taxon>
        <taxon>Pseudomonadota</taxon>
        <taxon>Gammaproteobacteria</taxon>
        <taxon>Pseudomonadales</taxon>
        <taxon>Pseudomonadaceae</taxon>
        <taxon>Pseudomonas</taxon>
    </lineage>
</organism>
<evidence type="ECO:0000313" key="2">
    <source>
        <dbReference type="EMBL" id="SOB53754.1"/>
    </source>
</evidence>
<reference evidence="2 4" key="2">
    <citation type="submission" date="2017-08" db="EMBL/GenBank/DDBJ databases">
        <authorList>
            <person name="Chaillou S."/>
        </authorList>
    </citation>
    <scope>NUCLEOTIDE SEQUENCE [LARGE SCALE GENOMIC DNA]</scope>
    <source>
        <strain evidence="2 4">MFPA15A1205</strain>
    </source>
</reference>
<evidence type="ECO:0000313" key="4">
    <source>
        <dbReference type="Proteomes" id="UP000219564"/>
    </source>
</evidence>
<proteinExistence type="predicted"/>
<dbReference type="NCBIfam" id="TIGR01551">
    <property type="entry name" value="major_capsid_P2"/>
    <property type="match status" value="1"/>
</dbReference>
<comment type="caution">
    <text evidence="1">The sequence shown here is derived from an EMBL/GenBank/DDBJ whole genome shotgun (WGS) entry which is preliminary data.</text>
</comment>
<dbReference type="RefSeq" id="WP_094992993.1">
    <property type="nucleotide sequence ID" value="NZ_CP062158.2"/>
</dbReference>
<dbReference type="InterPro" id="IPR006441">
    <property type="entry name" value="Phage_P2_GpN"/>
</dbReference>
<dbReference type="Pfam" id="PF05125">
    <property type="entry name" value="Phage_cap_P2"/>
    <property type="match status" value="1"/>
</dbReference>
<dbReference type="AlphaFoldDB" id="A0A266NDG8"/>
<evidence type="ECO:0000313" key="1">
    <source>
        <dbReference type="EMBL" id="OZY60052.1"/>
    </source>
</evidence>
<gene>
    <name evidence="1" type="ORF">CJF39_08345</name>
    <name evidence="2" type="ORF">PLUA15_450005</name>
</gene>
<dbReference type="Proteomes" id="UP000219564">
    <property type="component" value="Unassembled WGS sequence"/>
</dbReference>
<dbReference type="OrthoDB" id="5464529at2"/>
<dbReference type="EMBL" id="OBKZ01000040">
    <property type="protein sequence ID" value="SOB53754.1"/>
    <property type="molecule type" value="Genomic_DNA"/>
</dbReference>
<reference evidence="1 3" key="1">
    <citation type="submission" date="2017-08" db="EMBL/GenBank/DDBJ databases">
        <title>Genomic and metabolic characterisation of spoilage-associated Pseudomonas species.</title>
        <authorList>
            <person name="Stanborough T."/>
            <person name="Fegan N."/>
            <person name="Powell S.M."/>
            <person name="Singh T."/>
            <person name="Tamplin M.L."/>
            <person name="Chandry P.S."/>
        </authorList>
    </citation>
    <scope>NUCLEOTIDE SEQUENCE [LARGE SCALE GENOMIC DNA]</scope>
    <source>
        <strain evidence="1 3">L1802</strain>
    </source>
</reference>
<evidence type="ECO:0000313" key="3">
    <source>
        <dbReference type="Proteomes" id="UP000215788"/>
    </source>
</evidence>
<sequence length="344" mass="38714">MRNDTRKLFTGYLSQVAKLNGVESANATFNVDPSIQQKLETKIQESSEFLGKINIIGVDEQEGEKVGLGVGSTIAGRTNTNVKAREPRSIGTLSSDKYKAEKTDFDTFVTYRQLDAWAKFPDFQTRLSSAIAQRQALDRIQIGFYGIKAAEQTDRVENPLLEDVNIGWLEQYRLHAPDRVLKEGAEKGKIRIGKNGDFKNIDALVYDAIQLLDPWYRRNPGLVVLTGRELVHDKFLALVNKDQDATNTLASDLIISQRRVGGLPLYEVPYMPEGAVLITTFANLSVYWQLMARRRYLKEEPEWNRISNYESSNDAYVVEDYGLGCLLENITPVDAVEPDPVSEG</sequence>
<name>A0A266NDG8_9PSED</name>
<dbReference type="EMBL" id="NQKI01000009">
    <property type="protein sequence ID" value="OZY60052.1"/>
    <property type="molecule type" value="Genomic_DNA"/>
</dbReference>
<dbReference type="Proteomes" id="UP000215788">
    <property type="component" value="Unassembled WGS sequence"/>
</dbReference>
<dbReference type="GeneID" id="61880932"/>